<keyword evidence="1" id="KW-0472">Membrane</keyword>
<evidence type="ECO:0000313" key="3">
    <source>
        <dbReference type="Proteomes" id="UP000189733"/>
    </source>
</evidence>
<evidence type="ECO:0000313" key="2">
    <source>
        <dbReference type="EMBL" id="SKA72318.1"/>
    </source>
</evidence>
<dbReference type="Gene3D" id="1.20.120.1490">
    <property type="match status" value="1"/>
</dbReference>
<proteinExistence type="predicted"/>
<keyword evidence="1" id="KW-1133">Transmembrane helix</keyword>
<evidence type="ECO:0000256" key="1">
    <source>
        <dbReference type="SAM" id="Phobius"/>
    </source>
</evidence>
<sequence length="150" mass="18070">MTFSSKRILIIFSVCLNIGFILVAVTLFVKHPPRDFLRHAPDRQILSEMNLPEDVRQAARNDWEMFEKERHSMREERRAAWRRVFRLYAAEKTDGPEFRELEDELIDLARKRNDALFLHFDRIQDILGPEQSAVLFKRLESRVRHHRRDK</sequence>
<dbReference type="OrthoDB" id="5421052at2"/>
<feature type="transmembrane region" description="Helical" evidence="1">
    <location>
        <begin position="6"/>
        <end position="29"/>
    </location>
</feature>
<organism evidence="2 3">
    <name type="scientific">Desulfobaculum bizertense DSM 18034</name>
    <dbReference type="NCBI Taxonomy" id="1121442"/>
    <lineage>
        <taxon>Bacteria</taxon>
        <taxon>Pseudomonadati</taxon>
        <taxon>Thermodesulfobacteriota</taxon>
        <taxon>Desulfovibrionia</taxon>
        <taxon>Desulfovibrionales</taxon>
        <taxon>Desulfovibrionaceae</taxon>
        <taxon>Desulfobaculum</taxon>
    </lineage>
</organism>
<dbReference type="RefSeq" id="WP_078684914.1">
    <property type="nucleotide sequence ID" value="NZ_FUYA01000004.1"/>
</dbReference>
<keyword evidence="3" id="KW-1185">Reference proteome</keyword>
<keyword evidence="1" id="KW-0812">Transmembrane</keyword>
<dbReference type="AlphaFoldDB" id="A0A1T4W5J7"/>
<reference evidence="2 3" key="1">
    <citation type="submission" date="2017-02" db="EMBL/GenBank/DDBJ databases">
        <authorList>
            <person name="Peterson S.W."/>
        </authorList>
    </citation>
    <scope>NUCLEOTIDE SEQUENCE [LARGE SCALE GENOMIC DNA]</scope>
    <source>
        <strain evidence="2 3">DSM 18034</strain>
    </source>
</reference>
<accession>A0A1T4W5J7</accession>
<dbReference type="STRING" id="1121442.SAMN02745702_01646"/>
<protein>
    <submittedName>
        <fullName evidence="2">Heavy-metal resistance</fullName>
    </submittedName>
</protein>
<dbReference type="Proteomes" id="UP000189733">
    <property type="component" value="Unassembled WGS sequence"/>
</dbReference>
<name>A0A1T4W5J7_9BACT</name>
<gene>
    <name evidence="2" type="ORF">SAMN02745702_01646</name>
</gene>
<dbReference type="EMBL" id="FUYA01000004">
    <property type="protein sequence ID" value="SKA72318.1"/>
    <property type="molecule type" value="Genomic_DNA"/>
</dbReference>